<dbReference type="Gene3D" id="2.40.280.10">
    <property type="match status" value="1"/>
</dbReference>
<dbReference type="eggNOG" id="COG0691">
    <property type="taxonomic scope" value="Bacteria"/>
</dbReference>
<dbReference type="InterPro" id="IPR020081">
    <property type="entry name" value="SsrA-bd_prot_CS"/>
</dbReference>
<sequence>MASTTIVKQVDIRNRRASFEYAFLETYTAGLVLTGTEIKSIRQGKVNLQDAYCLFLGDELYIRQMSISTYTEGTYNNHEPLRDRKLLMTKRELRKLTENLKDQGLTIVPVRLYTNPRGFAKLDIALAKGKKLYDKRESIKERDTARNLQRGNYDD</sequence>
<keyword evidence="2 3" id="KW-0694">RNA-binding</keyword>
<reference evidence="4 5" key="1">
    <citation type="journal article" date="2012" name="J. Bacteriol.">
        <title>Genome Sequence of Fibrella aestuarina BUZ 2T, a Filamentous Marine Bacterium.</title>
        <authorList>
            <person name="Filippini M."/>
            <person name="Qi W."/>
            <person name="Blom J."/>
            <person name="Goesmann A."/>
            <person name="Smits T.H."/>
            <person name="Bagheri H.C."/>
        </authorList>
    </citation>
    <scope>NUCLEOTIDE SEQUENCE [LARGE SCALE GENOMIC DNA]</scope>
    <source>
        <strain evidence="5">BUZ 2T</strain>
    </source>
</reference>
<dbReference type="SUPFAM" id="SSF74982">
    <property type="entry name" value="Small protein B (SmpB)"/>
    <property type="match status" value="1"/>
</dbReference>
<gene>
    <name evidence="3" type="primary">smpB</name>
    <name evidence="4" type="ORF">FAES_1064</name>
</gene>
<keyword evidence="5" id="KW-1185">Reference proteome</keyword>
<evidence type="ECO:0000313" key="5">
    <source>
        <dbReference type="Proteomes" id="UP000011058"/>
    </source>
</evidence>
<dbReference type="NCBIfam" id="TIGR00086">
    <property type="entry name" value="smpB"/>
    <property type="match status" value="1"/>
</dbReference>
<organism evidence="4 5">
    <name type="scientific">Fibrella aestuarina BUZ 2</name>
    <dbReference type="NCBI Taxonomy" id="1166018"/>
    <lineage>
        <taxon>Bacteria</taxon>
        <taxon>Pseudomonadati</taxon>
        <taxon>Bacteroidota</taxon>
        <taxon>Cytophagia</taxon>
        <taxon>Cytophagales</taxon>
        <taxon>Spirosomataceae</taxon>
        <taxon>Fibrella</taxon>
    </lineage>
</organism>
<evidence type="ECO:0000256" key="1">
    <source>
        <dbReference type="ARBA" id="ARBA00022490"/>
    </source>
</evidence>
<dbReference type="AlphaFoldDB" id="I0K4M1"/>
<proteinExistence type="inferred from homology"/>
<dbReference type="KEGG" id="fae:FAES_1064"/>
<dbReference type="HOGENOM" id="CLU_108953_0_1_10"/>
<dbReference type="EMBL" id="HE796683">
    <property type="protein sequence ID" value="CCG99074.1"/>
    <property type="molecule type" value="Genomic_DNA"/>
</dbReference>
<keyword evidence="1 3" id="KW-0963">Cytoplasm</keyword>
<dbReference type="GO" id="GO:0070929">
    <property type="term" value="P:trans-translation"/>
    <property type="evidence" value="ECO:0007669"/>
    <property type="project" value="UniProtKB-UniRule"/>
</dbReference>
<dbReference type="PROSITE" id="PS01317">
    <property type="entry name" value="SSRP"/>
    <property type="match status" value="1"/>
</dbReference>
<dbReference type="Proteomes" id="UP000011058">
    <property type="component" value="Chromosome"/>
</dbReference>
<dbReference type="NCBIfam" id="NF003843">
    <property type="entry name" value="PRK05422.1"/>
    <property type="match status" value="1"/>
</dbReference>
<dbReference type="PANTHER" id="PTHR30308">
    <property type="entry name" value="TMRNA-BINDING COMPONENT OF TRANS-TRANSLATION TAGGING COMPLEX"/>
    <property type="match status" value="1"/>
</dbReference>
<comment type="similarity">
    <text evidence="3">Belongs to the SmpB family.</text>
</comment>
<dbReference type="OrthoDB" id="9805462at2"/>
<dbReference type="HAMAP" id="MF_00023">
    <property type="entry name" value="SmpB"/>
    <property type="match status" value="1"/>
</dbReference>
<dbReference type="GO" id="GO:0005829">
    <property type="term" value="C:cytosol"/>
    <property type="evidence" value="ECO:0007669"/>
    <property type="project" value="TreeGrafter"/>
</dbReference>
<dbReference type="GO" id="GO:0070930">
    <property type="term" value="P:trans-translation-dependent protein tagging"/>
    <property type="evidence" value="ECO:0007669"/>
    <property type="project" value="TreeGrafter"/>
</dbReference>
<dbReference type="PANTHER" id="PTHR30308:SF2">
    <property type="entry name" value="SSRA-BINDING PROTEIN"/>
    <property type="match status" value="1"/>
</dbReference>
<name>I0K4M1_9BACT</name>
<dbReference type="Pfam" id="PF01668">
    <property type="entry name" value="SmpB"/>
    <property type="match status" value="1"/>
</dbReference>
<protein>
    <recommendedName>
        <fullName evidence="3">SsrA-binding protein</fullName>
    </recommendedName>
    <alternativeName>
        <fullName evidence="3">Small protein B</fullName>
    </alternativeName>
</protein>
<dbReference type="InterPro" id="IPR000037">
    <property type="entry name" value="SsrA-bd_prot"/>
</dbReference>
<comment type="subcellular location">
    <subcellularLocation>
        <location evidence="3">Cytoplasm</location>
    </subcellularLocation>
    <text evidence="3">The tmRNA-SmpB complex associates with stalled 70S ribosomes.</text>
</comment>
<evidence type="ECO:0000256" key="3">
    <source>
        <dbReference type="HAMAP-Rule" id="MF_00023"/>
    </source>
</evidence>
<evidence type="ECO:0000313" key="4">
    <source>
        <dbReference type="EMBL" id="CCG99074.1"/>
    </source>
</evidence>
<evidence type="ECO:0000256" key="2">
    <source>
        <dbReference type="ARBA" id="ARBA00022884"/>
    </source>
</evidence>
<dbReference type="PATRIC" id="fig|1166018.3.peg.2782"/>
<comment type="function">
    <text evidence="3">Required for rescue of stalled ribosomes mediated by trans-translation. Binds to transfer-messenger RNA (tmRNA), required for stable association of tmRNA with ribosomes. tmRNA and SmpB together mimic tRNA shape, replacing the anticodon stem-loop with SmpB. tmRNA is encoded by the ssrA gene; the 2 termini fold to resemble tRNA(Ala) and it encodes a 'tag peptide', a short internal open reading frame. During trans-translation Ala-aminoacylated tmRNA acts like a tRNA, entering the A-site of stalled ribosomes, displacing the stalled mRNA. The ribosome then switches to translate the ORF on the tmRNA; the nascent peptide is terminated with the 'tag peptide' encoded by the tmRNA and targeted for degradation. The ribosome is freed to recommence translation, which seems to be the essential function of trans-translation.</text>
</comment>
<dbReference type="RefSeq" id="WP_015330174.1">
    <property type="nucleotide sequence ID" value="NC_020054.1"/>
</dbReference>
<dbReference type="GO" id="GO:0003723">
    <property type="term" value="F:RNA binding"/>
    <property type="evidence" value="ECO:0007669"/>
    <property type="project" value="UniProtKB-UniRule"/>
</dbReference>
<accession>I0K4M1</accession>
<dbReference type="STRING" id="1166018.FAES_1064"/>
<dbReference type="InterPro" id="IPR023620">
    <property type="entry name" value="SmpB"/>
</dbReference>